<keyword evidence="6 11" id="KW-0798">TonB box</keyword>
<evidence type="ECO:0000256" key="10">
    <source>
        <dbReference type="PROSITE-ProRule" id="PRU01360"/>
    </source>
</evidence>
<evidence type="ECO:0000256" key="5">
    <source>
        <dbReference type="ARBA" id="ARBA00022692"/>
    </source>
</evidence>
<evidence type="ECO:0000256" key="8">
    <source>
        <dbReference type="ARBA" id="ARBA00023170"/>
    </source>
</evidence>
<feature type="signal peptide" evidence="12">
    <location>
        <begin position="1"/>
        <end position="23"/>
    </location>
</feature>
<dbReference type="Proteomes" id="UP000029264">
    <property type="component" value="Unassembled WGS sequence"/>
</dbReference>
<dbReference type="InterPro" id="IPR012910">
    <property type="entry name" value="Plug_dom"/>
</dbReference>
<evidence type="ECO:0000256" key="11">
    <source>
        <dbReference type="RuleBase" id="RU003357"/>
    </source>
</evidence>
<evidence type="ECO:0000256" key="3">
    <source>
        <dbReference type="ARBA" id="ARBA00022448"/>
    </source>
</evidence>
<keyword evidence="8 15" id="KW-0675">Receptor</keyword>
<feature type="chain" id="PRO_5001902096" evidence="12">
    <location>
        <begin position="24"/>
        <end position="704"/>
    </location>
</feature>
<dbReference type="InterPro" id="IPR000531">
    <property type="entry name" value="Beta-barrel_TonB"/>
</dbReference>
<evidence type="ECO:0000256" key="1">
    <source>
        <dbReference type="ARBA" id="ARBA00004571"/>
    </source>
</evidence>
<comment type="caution">
    <text evidence="15">The sequence shown here is derived from an EMBL/GenBank/DDBJ whole genome shotgun (WGS) entry which is preliminary data.</text>
</comment>
<dbReference type="InterPro" id="IPR039426">
    <property type="entry name" value="TonB-dep_rcpt-like"/>
</dbReference>
<dbReference type="CDD" id="cd01347">
    <property type="entry name" value="ligand_gated_channel"/>
    <property type="match status" value="1"/>
</dbReference>
<protein>
    <submittedName>
        <fullName evidence="15">TonB-dependent receptor</fullName>
    </submittedName>
</protein>
<dbReference type="InterPro" id="IPR036942">
    <property type="entry name" value="Beta-barrel_TonB_sf"/>
</dbReference>
<dbReference type="Gene3D" id="2.40.170.20">
    <property type="entry name" value="TonB-dependent receptor, beta-barrel domain"/>
    <property type="match status" value="1"/>
</dbReference>
<evidence type="ECO:0000256" key="2">
    <source>
        <dbReference type="ARBA" id="ARBA00009810"/>
    </source>
</evidence>
<keyword evidence="7 10" id="KW-0472">Membrane</keyword>
<keyword evidence="12" id="KW-0732">Signal</keyword>
<dbReference type="eggNOG" id="COG4774">
    <property type="taxonomic scope" value="Bacteria"/>
</dbReference>
<dbReference type="SUPFAM" id="SSF56935">
    <property type="entry name" value="Porins"/>
    <property type="match status" value="1"/>
</dbReference>
<dbReference type="GO" id="GO:0038023">
    <property type="term" value="F:signaling receptor activity"/>
    <property type="evidence" value="ECO:0007669"/>
    <property type="project" value="InterPro"/>
</dbReference>
<dbReference type="InterPro" id="IPR037066">
    <property type="entry name" value="Plug_dom_sf"/>
</dbReference>
<dbReference type="GO" id="GO:0015344">
    <property type="term" value="F:siderophore uptake transmembrane transporter activity"/>
    <property type="evidence" value="ECO:0007669"/>
    <property type="project" value="TreeGrafter"/>
</dbReference>
<feature type="domain" description="TonB-dependent receptor plug" evidence="14">
    <location>
        <begin position="55"/>
        <end position="157"/>
    </location>
</feature>
<keyword evidence="4 10" id="KW-1134">Transmembrane beta strand</keyword>
<dbReference type="GO" id="GO:0009279">
    <property type="term" value="C:cell outer membrane"/>
    <property type="evidence" value="ECO:0007669"/>
    <property type="project" value="UniProtKB-SubCell"/>
</dbReference>
<comment type="similarity">
    <text evidence="2 10 11">Belongs to the TonB-dependent receptor family.</text>
</comment>
<dbReference type="EMBL" id="JPEO01000003">
    <property type="protein sequence ID" value="KFZ37993.1"/>
    <property type="molecule type" value="Genomic_DNA"/>
</dbReference>
<dbReference type="RefSeq" id="WP_037440574.1">
    <property type="nucleotide sequence ID" value="NZ_JPEO01000003.1"/>
</dbReference>
<organism evidence="15 16">
    <name type="scientific">Shewanella mangrovi</name>
    <dbReference type="NCBI Taxonomy" id="1515746"/>
    <lineage>
        <taxon>Bacteria</taxon>
        <taxon>Pseudomonadati</taxon>
        <taxon>Pseudomonadota</taxon>
        <taxon>Gammaproteobacteria</taxon>
        <taxon>Alteromonadales</taxon>
        <taxon>Shewanellaceae</taxon>
        <taxon>Shewanella</taxon>
    </lineage>
</organism>
<dbReference type="Pfam" id="PF00593">
    <property type="entry name" value="TonB_dep_Rec_b-barrel"/>
    <property type="match status" value="1"/>
</dbReference>
<evidence type="ECO:0000256" key="12">
    <source>
        <dbReference type="SAM" id="SignalP"/>
    </source>
</evidence>
<dbReference type="InterPro" id="IPR010105">
    <property type="entry name" value="TonB_sidphr_rcpt"/>
</dbReference>
<comment type="subcellular location">
    <subcellularLocation>
        <location evidence="1 10">Cell outer membrane</location>
        <topology evidence="1 10">Multi-pass membrane protein</topology>
    </subcellularLocation>
</comment>
<gene>
    <name evidence="15" type="ORF">HR45_05635</name>
</gene>
<evidence type="ECO:0000256" key="4">
    <source>
        <dbReference type="ARBA" id="ARBA00022452"/>
    </source>
</evidence>
<evidence type="ECO:0000313" key="16">
    <source>
        <dbReference type="Proteomes" id="UP000029264"/>
    </source>
</evidence>
<evidence type="ECO:0000259" key="13">
    <source>
        <dbReference type="Pfam" id="PF00593"/>
    </source>
</evidence>
<accession>A0A094LS24</accession>
<evidence type="ECO:0000313" key="15">
    <source>
        <dbReference type="EMBL" id="KFZ37993.1"/>
    </source>
</evidence>
<evidence type="ECO:0000256" key="7">
    <source>
        <dbReference type="ARBA" id="ARBA00023136"/>
    </source>
</evidence>
<evidence type="ECO:0000259" key="14">
    <source>
        <dbReference type="Pfam" id="PF07715"/>
    </source>
</evidence>
<sequence>MKYGFFSTALLLGCAQFTPVAIATTANTDTALDKQDLERITIEYRQAYRGDVPASALPQAITTLDQQLLQDVGVGSLQDAMDFTASAARQNNSGGMWDSFSLRGFPGNENMPAGYLINGFSGGRGFSGPRDAASIDYIEVLKGPGSALYGRSEPGGAVNIITKKPQNVAQGYLKTEWGSFDHQRLEGDITGGLTDELAARFVGSYSDSDSYRDFVTKRATSLTPSLRWQLSNNTSVLYEFEWLKREQLFDRGIVVLNSDLNTVPHSRYLGEPGDGPTKIYAAGHQITFEHFINDDWQLTGGFNHRHSTLRGFSSDTELSVSRQSLYDDGHTLTRQRRYRDYASEDSSLRFELNGELSTFGVTHHLLIGADAYRYELKTGLYRYRGGKGSYDIDIFAPEYGSQPLPEIGLLYDNREHQRAVGIYLQDQLDLSEHWQALLGVRMDVISQEILEIASATDSSRHDQRVSPRLGLVYLLSDAISLYSSYSEGFLPLSGTDAQGLPFGSEQSHSLEVGAKLQTHSLQATLALFDAHKSNILVSDPVNVGFSAPLGSARSRGAELDISYQAPWFDTQLSYGLLNTQTDSDSLNADWGVPIPKGSPLVNVPKHTLALVLSRDFYLNSAYLRAGMSFRFVDDRLGDAADLSFRLPAYQVYGAFIRWQMTEQLTLSLNANNLFDKAYIDSSYNALWAYPGAPRNVKLGVSYGF</sequence>
<dbReference type="PANTHER" id="PTHR32552:SF90">
    <property type="entry name" value="METAL-PSEUDOPALINE RECEPTOR CNTO"/>
    <property type="match status" value="1"/>
</dbReference>
<keyword evidence="16" id="KW-1185">Reference proteome</keyword>
<dbReference type="STRING" id="1515746.HR45_05635"/>
<evidence type="ECO:0000256" key="9">
    <source>
        <dbReference type="ARBA" id="ARBA00023237"/>
    </source>
</evidence>
<proteinExistence type="inferred from homology"/>
<feature type="domain" description="TonB-dependent receptor-like beta-barrel" evidence="13">
    <location>
        <begin position="228"/>
        <end position="673"/>
    </location>
</feature>
<keyword evidence="3 10" id="KW-0813">Transport</keyword>
<dbReference type="PANTHER" id="PTHR32552">
    <property type="entry name" value="FERRICHROME IRON RECEPTOR-RELATED"/>
    <property type="match status" value="1"/>
</dbReference>
<evidence type="ECO:0000256" key="6">
    <source>
        <dbReference type="ARBA" id="ARBA00023077"/>
    </source>
</evidence>
<dbReference type="Gene3D" id="2.170.130.10">
    <property type="entry name" value="TonB-dependent receptor, plug domain"/>
    <property type="match status" value="1"/>
</dbReference>
<dbReference type="GO" id="GO:0015891">
    <property type="term" value="P:siderophore transport"/>
    <property type="evidence" value="ECO:0007669"/>
    <property type="project" value="InterPro"/>
</dbReference>
<dbReference type="NCBIfam" id="TIGR01783">
    <property type="entry name" value="TonB-siderophor"/>
    <property type="match status" value="1"/>
</dbReference>
<reference evidence="15 16" key="1">
    <citation type="submission" date="2014-06" db="EMBL/GenBank/DDBJ databases">
        <title>Shewanella sp. YQH10.</title>
        <authorList>
            <person name="Liu Y."/>
            <person name="Zeng R."/>
        </authorList>
    </citation>
    <scope>NUCLEOTIDE SEQUENCE [LARGE SCALE GENOMIC DNA]</scope>
    <source>
        <strain evidence="15 16">YQH10</strain>
    </source>
</reference>
<dbReference type="AlphaFoldDB" id="A0A094LS24"/>
<dbReference type="PROSITE" id="PS52016">
    <property type="entry name" value="TONB_DEPENDENT_REC_3"/>
    <property type="match status" value="1"/>
</dbReference>
<name>A0A094LS24_9GAMM</name>
<dbReference type="OrthoDB" id="127311at2"/>
<keyword evidence="9 10" id="KW-0998">Cell outer membrane</keyword>
<dbReference type="Pfam" id="PF07715">
    <property type="entry name" value="Plug"/>
    <property type="match status" value="1"/>
</dbReference>
<dbReference type="FunFam" id="2.40.170.20:FF:000005">
    <property type="entry name" value="TonB-dependent siderophore receptor"/>
    <property type="match status" value="1"/>
</dbReference>
<keyword evidence="5 10" id="KW-0812">Transmembrane</keyword>